<evidence type="ECO:0000256" key="8">
    <source>
        <dbReference type="PROSITE-ProRule" id="PRU00176"/>
    </source>
</evidence>
<dbReference type="InterPro" id="IPR034217">
    <property type="entry name" value="SART3_RRM1"/>
</dbReference>
<evidence type="ECO:0000256" key="3">
    <source>
        <dbReference type="ARBA" id="ARBA00022737"/>
    </source>
</evidence>
<dbReference type="InterPro" id="IPR000504">
    <property type="entry name" value="RRM_dom"/>
</dbReference>
<feature type="domain" description="RRM" evidence="10">
    <location>
        <begin position="646"/>
        <end position="722"/>
    </location>
</feature>
<feature type="region of interest" description="Disordered" evidence="9">
    <location>
        <begin position="534"/>
        <end position="643"/>
    </location>
</feature>
<dbReference type="PANTHER" id="PTHR17204:SF25">
    <property type="entry name" value="RRM DOMAIN-CONTAINING PROTEIN"/>
    <property type="match status" value="1"/>
</dbReference>
<comment type="caution">
    <text evidence="12">The sequence shown here is derived from an EMBL/GenBank/DDBJ whole genome shotgun (WGS) entry which is preliminary data.</text>
</comment>
<dbReference type="SMART" id="SM00360">
    <property type="entry name" value="RRM"/>
    <property type="match status" value="2"/>
</dbReference>
<evidence type="ECO:0000313" key="12">
    <source>
        <dbReference type="EMBL" id="KAG8190655.1"/>
    </source>
</evidence>
<dbReference type="Gene3D" id="3.30.70.330">
    <property type="match status" value="2"/>
</dbReference>
<comment type="subcellular location">
    <subcellularLocation>
        <location evidence="1">Nucleus</location>
    </subcellularLocation>
</comment>
<dbReference type="SUPFAM" id="SSF48452">
    <property type="entry name" value="TPR-like"/>
    <property type="match status" value="1"/>
</dbReference>
<dbReference type="GO" id="GO:0005634">
    <property type="term" value="C:nucleus"/>
    <property type="evidence" value="ECO:0007669"/>
    <property type="project" value="UniProtKB-SubCell"/>
</dbReference>
<reference evidence="12 13" key="1">
    <citation type="journal article" date="2022" name="Nat. Ecol. Evol.">
        <title>A masculinizing supergene underlies an exaggerated male reproductive morph in a spider.</title>
        <authorList>
            <person name="Hendrickx F."/>
            <person name="De Corte Z."/>
            <person name="Sonet G."/>
            <person name="Van Belleghem S.M."/>
            <person name="Kostlbacher S."/>
            <person name="Vangestel C."/>
        </authorList>
    </citation>
    <scope>NUCLEOTIDE SEQUENCE [LARGE SCALE GENOMIC DNA]</scope>
    <source>
        <strain evidence="12">W744_W776</strain>
    </source>
</reference>
<evidence type="ECO:0000256" key="9">
    <source>
        <dbReference type="SAM" id="MobiDB-lite"/>
    </source>
</evidence>
<dbReference type="AlphaFoldDB" id="A0AAV6V460"/>
<dbReference type="PANTHER" id="PTHR17204">
    <property type="entry name" value="PRE-MRNA PROCESSING PROTEIN PRP39-RELATED"/>
    <property type="match status" value="1"/>
</dbReference>
<dbReference type="CDD" id="cd12392">
    <property type="entry name" value="RRM2_SART3"/>
    <property type="match status" value="1"/>
</dbReference>
<protein>
    <recommendedName>
        <fullName evidence="14">Squamous cell carcinoma antigen recognized by T-cells 3</fullName>
    </recommendedName>
</protein>
<sequence length="914" mass="105609">MGIVDFKPTDGWLTRWKNRNTIVHKKHQGEMEEGETVLAETWVNKSPFTYELHVDLINMCKKACDLDKLRAARENMSAHFPLSPELWLDWLQDEKNVAGQITDKNEKVKQNDIVTALFERAIKDYPSIKIWSDYVNFSIGKIGNTWPWPESGLENTRQTFEKALASVGIHVTEGYMIWEAYREFETIYLLNLRNEGSSEADIKKQEERIFNLYKRQLSIPLVDMSSTYDQFKELFSDLPNVSEVDYAYKKALKKLDELQQYEDALGKCDNEQYDSYKQYIQYEKTHGDPIRVQNIYERALIDNCLKDELWLEYIKYIEKVLKIQSVEVQERSIRNCPWSVPLLVSHGRALERYENPHETIKTSYESALMMGFTREEDFRDLWLAYLDYLKRRIDNKAATEEEGIEEISKVFDRAIMQMEQYFWGCESEYSIRKYFAFFNAKYKKDMEAARQTWREVIDHNHKTEARFWLDFAHFERLHGDSAHYRKTVEKALSCVIDYPETFVDLLITFEREEGTLESFEKSFDKCETQMKIINEKRQKSLEEATVSPEKHDNKRPSSRRSPRGSKLETADKGDSRTNVKMDSEGFKIPPLPGKTQHATEEASSSDYESHRKKRPHDEDSREDSKKRKVEVSHGQSVKHDPSNDYRTVFLSNLSYQIKEETIRDLFSQVGEIEEVRLVKDYKGRSKGFCYVVYKSQDSVKSALAKDREQLDGRPVLVSPCEDRKSNPTPQPKFKFGTGLEKNKLFVKGLPFSTTKEDLENMFKQFGILKDVRLVTYRNGHSKGLAYVDFEDEASASNAVVKLDGSKVQESVISVAISNPPPRKPRGEFSSAPFISAPRISDSLGGGGGAAKGPRGRGRTQLSLVPRSVVRQPVTSKKPPRPSANGNGQSSEPMDTSSQENKPLSNSDFAKMMQK</sequence>
<dbReference type="Pfam" id="PF16605">
    <property type="entry name" value="LSM_int_assoc"/>
    <property type="match status" value="1"/>
</dbReference>
<gene>
    <name evidence="12" type="ORF">JTE90_001265</name>
</gene>
<evidence type="ECO:0000313" key="13">
    <source>
        <dbReference type="Proteomes" id="UP000827092"/>
    </source>
</evidence>
<feature type="compositionally biased region" description="Polar residues" evidence="9">
    <location>
        <begin position="883"/>
        <end position="907"/>
    </location>
</feature>
<feature type="compositionally biased region" description="Basic and acidic residues" evidence="9">
    <location>
        <begin position="534"/>
        <end position="555"/>
    </location>
</feature>
<keyword evidence="5" id="KW-0238">DNA-binding</keyword>
<dbReference type="InterPro" id="IPR006600">
    <property type="entry name" value="HTH_CenpB_DNA-bd_dom"/>
</dbReference>
<evidence type="ECO:0000259" key="10">
    <source>
        <dbReference type="PROSITE" id="PS50102"/>
    </source>
</evidence>
<dbReference type="SMART" id="SM00386">
    <property type="entry name" value="HAT"/>
    <property type="match status" value="8"/>
</dbReference>
<dbReference type="InterPro" id="IPR012677">
    <property type="entry name" value="Nucleotide-bd_a/b_plait_sf"/>
</dbReference>
<dbReference type="Pfam" id="PF05843">
    <property type="entry name" value="Suf"/>
    <property type="match status" value="1"/>
</dbReference>
<dbReference type="InterPro" id="IPR003107">
    <property type="entry name" value="HAT"/>
</dbReference>
<dbReference type="InterPro" id="IPR008847">
    <property type="entry name" value="Suf"/>
</dbReference>
<evidence type="ECO:0000256" key="5">
    <source>
        <dbReference type="ARBA" id="ARBA00023125"/>
    </source>
</evidence>
<evidence type="ECO:0000259" key="11">
    <source>
        <dbReference type="PROSITE" id="PS51253"/>
    </source>
</evidence>
<keyword evidence="13" id="KW-1185">Reference proteome</keyword>
<dbReference type="Gene3D" id="1.25.40.10">
    <property type="entry name" value="Tetratricopeptide repeat domain"/>
    <property type="match status" value="2"/>
</dbReference>
<dbReference type="CDD" id="cd12391">
    <property type="entry name" value="RRM1_SART3"/>
    <property type="match status" value="1"/>
</dbReference>
<evidence type="ECO:0000256" key="6">
    <source>
        <dbReference type="ARBA" id="ARBA00023187"/>
    </source>
</evidence>
<keyword evidence="4 8" id="KW-0694">RNA-binding</keyword>
<dbReference type="GO" id="GO:0003677">
    <property type="term" value="F:DNA binding"/>
    <property type="evidence" value="ECO:0007669"/>
    <property type="project" value="UniProtKB-KW"/>
</dbReference>
<feature type="domain" description="HTH CENPB-type" evidence="11">
    <location>
        <begin position="1"/>
        <end position="26"/>
    </location>
</feature>
<evidence type="ECO:0000256" key="2">
    <source>
        <dbReference type="ARBA" id="ARBA00022664"/>
    </source>
</evidence>
<feature type="compositionally biased region" description="Basic and acidic residues" evidence="9">
    <location>
        <begin position="565"/>
        <end position="585"/>
    </location>
</feature>
<dbReference type="GO" id="GO:0006397">
    <property type="term" value="P:mRNA processing"/>
    <property type="evidence" value="ECO:0007669"/>
    <property type="project" value="UniProtKB-KW"/>
</dbReference>
<dbReference type="InterPro" id="IPR011990">
    <property type="entry name" value="TPR-like_helical_dom_sf"/>
</dbReference>
<feature type="compositionally biased region" description="Basic and acidic residues" evidence="9">
    <location>
        <begin position="615"/>
        <end position="643"/>
    </location>
</feature>
<dbReference type="InterPro" id="IPR034218">
    <property type="entry name" value="SART3_RRM2"/>
</dbReference>
<accession>A0AAV6V460</accession>
<dbReference type="GO" id="GO:0003723">
    <property type="term" value="F:RNA binding"/>
    <property type="evidence" value="ECO:0007669"/>
    <property type="project" value="UniProtKB-UniRule"/>
</dbReference>
<feature type="region of interest" description="Disordered" evidence="9">
    <location>
        <begin position="816"/>
        <end position="914"/>
    </location>
</feature>
<dbReference type="EMBL" id="JAFNEN010000177">
    <property type="protein sequence ID" value="KAG8190655.1"/>
    <property type="molecule type" value="Genomic_DNA"/>
</dbReference>
<dbReference type="Pfam" id="PF00076">
    <property type="entry name" value="RRM_1"/>
    <property type="match status" value="2"/>
</dbReference>
<dbReference type="PROSITE" id="PS50102">
    <property type="entry name" value="RRM"/>
    <property type="match status" value="2"/>
</dbReference>
<dbReference type="Proteomes" id="UP000827092">
    <property type="component" value="Unassembled WGS sequence"/>
</dbReference>
<keyword evidence="7" id="KW-0539">Nucleus</keyword>
<dbReference type="SUPFAM" id="SSF54928">
    <property type="entry name" value="RNA-binding domain, RBD"/>
    <property type="match status" value="2"/>
</dbReference>
<dbReference type="FunFam" id="3.30.70.330:FF:001337">
    <property type="entry name" value="SART-3/p110 homolog"/>
    <property type="match status" value="1"/>
</dbReference>
<evidence type="ECO:0008006" key="14">
    <source>
        <dbReference type="Google" id="ProtNLM"/>
    </source>
</evidence>
<dbReference type="InterPro" id="IPR035979">
    <property type="entry name" value="RBD_domain_sf"/>
</dbReference>
<feature type="domain" description="RRM" evidence="10">
    <location>
        <begin position="742"/>
        <end position="819"/>
    </location>
</feature>
<organism evidence="12 13">
    <name type="scientific">Oedothorax gibbosus</name>
    <dbReference type="NCBI Taxonomy" id="931172"/>
    <lineage>
        <taxon>Eukaryota</taxon>
        <taxon>Metazoa</taxon>
        <taxon>Ecdysozoa</taxon>
        <taxon>Arthropoda</taxon>
        <taxon>Chelicerata</taxon>
        <taxon>Arachnida</taxon>
        <taxon>Araneae</taxon>
        <taxon>Araneomorphae</taxon>
        <taxon>Entelegynae</taxon>
        <taxon>Araneoidea</taxon>
        <taxon>Linyphiidae</taxon>
        <taxon>Erigoninae</taxon>
        <taxon>Oedothorax</taxon>
    </lineage>
</organism>
<name>A0AAV6V460_9ARAC</name>
<keyword evidence="2" id="KW-0507">mRNA processing</keyword>
<dbReference type="GO" id="GO:0008380">
    <property type="term" value="P:RNA splicing"/>
    <property type="evidence" value="ECO:0007669"/>
    <property type="project" value="UniProtKB-KW"/>
</dbReference>
<dbReference type="PROSITE" id="PS51253">
    <property type="entry name" value="HTH_CENPB"/>
    <property type="match status" value="1"/>
</dbReference>
<evidence type="ECO:0000256" key="7">
    <source>
        <dbReference type="ARBA" id="ARBA00023242"/>
    </source>
</evidence>
<keyword evidence="6" id="KW-0508">mRNA splicing</keyword>
<evidence type="ECO:0000256" key="1">
    <source>
        <dbReference type="ARBA" id="ARBA00004123"/>
    </source>
</evidence>
<keyword evidence="3" id="KW-0677">Repeat</keyword>
<proteinExistence type="predicted"/>
<evidence type="ECO:0000256" key="4">
    <source>
        <dbReference type="ARBA" id="ARBA00022884"/>
    </source>
</evidence>